<comment type="caution">
    <text evidence="1">The sequence shown here is derived from an EMBL/GenBank/DDBJ whole genome shotgun (WGS) entry which is preliminary data.</text>
</comment>
<evidence type="ECO:0000313" key="2">
    <source>
        <dbReference type="Proteomes" id="UP000260991"/>
    </source>
</evidence>
<dbReference type="InterPro" id="IPR032357">
    <property type="entry name" value="DUF4866"/>
</dbReference>
<dbReference type="AlphaFoldDB" id="A0A3E2U3W8"/>
<evidence type="ECO:0000313" key="1">
    <source>
        <dbReference type="EMBL" id="RGB90847.1"/>
    </source>
</evidence>
<dbReference type="RefSeq" id="WP_158403438.1">
    <property type="nucleotide sequence ID" value="NZ_CP065382.1"/>
</dbReference>
<gene>
    <name evidence="1" type="ORF">DWZ46_10025</name>
</gene>
<reference evidence="1 2" key="1">
    <citation type="submission" date="2018-08" db="EMBL/GenBank/DDBJ databases">
        <title>A genome reference for cultivated species of the human gut microbiota.</title>
        <authorList>
            <person name="Zou Y."/>
            <person name="Xue W."/>
            <person name="Luo G."/>
        </authorList>
    </citation>
    <scope>NUCLEOTIDE SEQUENCE [LARGE SCALE GENOMIC DNA]</scope>
    <source>
        <strain evidence="1 2">AF32-8AC</strain>
    </source>
</reference>
<organism evidence="1 2">
    <name type="scientific">Faecalibacterium prausnitzii</name>
    <dbReference type="NCBI Taxonomy" id="853"/>
    <lineage>
        <taxon>Bacteria</taxon>
        <taxon>Bacillati</taxon>
        <taxon>Bacillota</taxon>
        <taxon>Clostridia</taxon>
        <taxon>Eubacteriales</taxon>
        <taxon>Oscillospiraceae</taxon>
        <taxon>Faecalibacterium</taxon>
    </lineage>
</organism>
<dbReference type="EMBL" id="QVER01000011">
    <property type="protein sequence ID" value="RGB90847.1"/>
    <property type="molecule type" value="Genomic_DNA"/>
</dbReference>
<dbReference type="Pfam" id="PF16160">
    <property type="entry name" value="DUF4866"/>
    <property type="match status" value="1"/>
</dbReference>
<proteinExistence type="predicted"/>
<dbReference type="Proteomes" id="UP000260991">
    <property type="component" value="Unassembled WGS sequence"/>
</dbReference>
<accession>A0A3E2U3W8</accession>
<protein>
    <submittedName>
        <fullName evidence="1">DUF4866 domain-containing protein</fullName>
    </submittedName>
</protein>
<name>A0A3E2U3W8_9FIRM</name>
<sequence length="251" mass="28644">MATIFPREEKAEALFGEILKNPEACHRLMDTFNDSLDMADVLDAPEISAQQFTTALFNAYANKDLSAFLMAICQHSMFDLLRNAALIPFKFNADGEPNPVILTDDAGVLLPGNKFAVSTREYDRFVRVFKKQAKVKMYLATGYCKYHGYDEDSMDVVEYHYNQHLGVLLIYELPDTVKQKVTEAEAYSTVWDIQMKLQHALPRSVVYYGQDSLEEGDTRYDELGVFLPLEHFADRLERHIDTATQIVYGEA</sequence>